<dbReference type="RefSeq" id="WP_087158299.1">
    <property type="nucleotide sequence ID" value="NZ_CALHAA010000035.1"/>
</dbReference>
<dbReference type="EMBL" id="NFKM01000003">
    <property type="protein sequence ID" value="OUP61542.1"/>
    <property type="molecule type" value="Genomic_DNA"/>
</dbReference>
<name>A0A1Y4M4D0_9FIRM</name>
<gene>
    <name evidence="1" type="ORF">B5F14_02825</name>
</gene>
<organism evidence="1 2">
    <name type="scientific">Faecalitalea cylindroides</name>
    <dbReference type="NCBI Taxonomy" id="39483"/>
    <lineage>
        <taxon>Bacteria</taxon>
        <taxon>Bacillati</taxon>
        <taxon>Bacillota</taxon>
        <taxon>Erysipelotrichia</taxon>
        <taxon>Erysipelotrichales</taxon>
        <taxon>Erysipelotrichaceae</taxon>
        <taxon>Faecalitalea</taxon>
    </lineage>
</organism>
<dbReference type="SUPFAM" id="SSF56784">
    <property type="entry name" value="HAD-like"/>
    <property type="match status" value="1"/>
</dbReference>
<evidence type="ECO:0000313" key="1">
    <source>
        <dbReference type="EMBL" id="OUP61542.1"/>
    </source>
</evidence>
<dbReference type="AlphaFoldDB" id="A0A1Y4M4D0"/>
<dbReference type="InterPro" id="IPR036412">
    <property type="entry name" value="HAD-like_sf"/>
</dbReference>
<accession>A0A1Y4M4D0</accession>
<sequence>MNKGKYIFLDVDGVLNHHETYKKKHVNSLYPDLDPECLALFSKLVHSIDYVHIVLSSSWRLIESDMDRLEAAFKEFGIPKWIDITPYLEYEQGKTRGKEINQWLKENHVRKDQIIILDDNTDMADLKDRLIQTDFMNGGFKEVHFKKALHMLKGNHMTKETKEILEALEASNNTLDNLYKALNALDSAKSWSIADILGGGFLMTYMKRSRVKEAQVYIDNCKASIEKFAKELHDVNEDINISLDTGEFIKFADYFFDGILVDWYVQSNITTAQTQVSNAISRVEHIKELLLHKLNGASVQ</sequence>
<protein>
    <submittedName>
        <fullName evidence="1">Uncharacterized protein</fullName>
    </submittedName>
</protein>
<dbReference type="Proteomes" id="UP000195447">
    <property type="component" value="Unassembled WGS sequence"/>
</dbReference>
<comment type="caution">
    <text evidence="1">The sequence shown here is derived from an EMBL/GenBank/DDBJ whole genome shotgun (WGS) entry which is preliminary data.</text>
</comment>
<proteinExistence type="predicted"/>
<keyword evidence="2" id="KW-1185">Reference proteome</keyword>
<evidence type="ECO:0000313" key="2">
    <source>
        <dbReference type="Proteomes" id="UP000195447"/>
    </source>
</evidence>
<reference evidence="2" key="1">
    <citation type="submission" date="2017-04" db="EMBL/GenBank/DDBJ databases">
        <title>Function of individual gut microbiota members based on whole genome sequencing of pure cultures obtained from chicken caecum.</title>
        <authorList>
            <person name="Medvecky M."/>
            <person name="Cejkova D."/>
            <person name="Polansky O."/>
            <person name="Karasova D."/>
            <person name="Kubasova T."/>
            <person name="Cizek A."/>
            <person name="Rychlik I."/>
        </authorList>
    </citation>
    <scope>NUCLEOTIDE SEQUENCE [LARGE SCALE GENOMIC DNA]</scope>
    <source>
        <strain evidence="2">An178</strain>
    </source>
</reference>
<dbReference type="Pfam" id="PF18143">
    <property type="entry name" value="HAD_SAK_2"/>
    <property type="match status" value="1"/>
</dbReference>